<dbReference type="InterPro" id="IPR051830">
    <property type="entry name" value="NOTCH_homolog"/>
</dbReference>
<dbReference type="PROSITE" id="PS00022">
    <property type="entry name" value="EGF_1"/>
    <property type="match status" value="4"/>
</dbReference>
<dbReference type="EMBL" id="BMAO01001137">
    <property type="protein sequence ID" value="GFQ71322.1"/>
    <property type="molecule type" value="Genomic_DNA"/>
</dbReference>
<keyword evidence="1" id="KW-0245">EGF-like domain</keyword>
<keyword evidence="6" id="KW-1185">Reference proteome</keyword>
<dbReference type="PROSITE" id="PS50026">
    <property type="entry name" value="EGF_3"/>
    <property type="match status" value="4"/>
</dbReference>
<feature type="disulfide bond" evidence="1">
    <location>
        <begin position="422"/>
        <end position="431"/>
    </location>
</feature>
<evidence type="ECO:0000256" key="1">
    <source>
        <dbReference type="PROSITE-ProRule" id="PRU00076"/>
    </source>
</evidence>
<feature type="disulfide bond" evidence="1">
    <location>
        <begin position="257"/>
        <end position="266"/>
    </location>
</feature>
<dbReference type="PANTHER" id="PTHR24033:SF224">
    <property type="entry name" value="C-TYPE LECTIN"/>
    <property type="match status" value="1"/>
</dbReference>
<feature type="disulfide bond" evidence="1">
    <location>
        <begin position="514"/>
        <end position="523"/>
    </location>
</feature>
<dbReference type="InterPro" id="IPR000742">
    <property type="entry name" value="EGF"/>
</dbReference>
<feature type="domain" description="EGF-like" evidence="4">
    <location>
        <begin position="489"/>
        <end position="524"/>
    </location>
</feature>
<gene>
    <name evidence="5" type="primary">NCL1_31205</name>
    <name evidence="5" type="ORF">TNCT_207481</name>
</gene>
<proteinExistence type="predicted"/>
<feature type="domain" description="EGF-like" evidence="4">
    <location>
        <begin position="148"/>
        <end position="184"/>
    </location>
</feature>
<feature type="domain" description="EGF-like" evidence="4">
    <location>
        <begin position="232"/>
        <end position="267"/>
    </location>
</feature>
<keyword evidence="3" id="KW-0732">Signal</keyword>
<keyword evidence="1" id="KW-1015">Disulfide bond</keyword>
<feature type="transmembrane region" description="Helical" evidence="2">
    <location>
        <begin position="277"/>
        <end position="303"/>
    </location>
</feature>
<keyword evidence="2" id="KW-0812">Transmembrane</keyword>
<evidence type="ECO:0000313" key="5">
    <source>
        <dbReference type="EMBL" id="GFQ71322.1"/>
    </source>
</evidence>
<comment type="caution">
    <text evidence="5">The sequence shown here is derived from an EMBL/GenBank/DDBJ whole genome shotgun (WGS) entry which is preliminary data.</text>
</comment>
<evidence type="ECO:0000313" key="6">
    <source>
        <dbReference type="Proteomes" id="UP000887116"/>
    </source>
</evidence>
<feature type="signal peptide" evidence="3">
    <location>
        <begin position="1"/>
        <end position="22"/>
    </location>
</feature>
<accession>A0A8X6F6C3</accession>
<dbReference type="PANTHER" id="PTHR24033">
    <property type="entry name" value="EGF-LIKE DOMAIN-CONTAINING PROTEIN"/>
    <property type="match status" value="1"/>
</dbReference>
<dbReference type="SUPFAM" id="SSF57196">
    <property type="entry name" value="EGF/Laminin"/>
    <property type="match status" value="3"/>
</dbReference>
<protein>
    <submittedName>
        <fullName evidence="5">EGF-like domain-containing protein</fullName>
    </submittedName>
</protein>
<dbReference type="PROSITE" id="PS01186">
    <property type="entry name" value="EGF_2"/>
    <property type="match status" value="3"/>
</dbReference>
<feature type="disulfide bond" evidence="1">
    <location>
        <begin position="174"/>
        <end position="183"/>
    </location>
</feature>
<feature type="chain" id="PRO_5036476966" evidence="3">
    <location>
        <begin position="23"/>
        <end position="571"/>
    </location>
</feature>
<dbReference type="Proteomes" id="UP000887116">
    <property type="component" value="Unassembled WGS sequence"/>
</dbReference>
<comment type="caution">
    <text evidence="1">Lacks conserved residue(s) required for the propagation of feature annotation.</text>
</comment>
<reference evidence="5" key="1">
    <citation type="submission" date="2020-07" db="EMBL/GenBank/DDBJ databases">
        <title>Multicomponent nature underlies the extraordinary mechanical properties of spider dragline silk.</title>
        <authorList>
            <person name="Kono N."/>
            <person name="Nakamura H."/>
            <person name="Mori M."/>
            <person name="Yoshida Y."/>
            <person name="Ohtoshi R."/>
            <person name="Malay A.D."/>
            <person name="Moran D.A.P."/>
            <person name="Tomita M."/>
            <person name="Numata K."/>
            <person name="Arakawa K."/>
        </authorList>
    </citation>
    <scope>NUCLEOTIDE SEQUENCE</scope>
</reference>
<feature type="domain" description="EGF-like" evidence="4">
    <location>
        <begin position="397"/>
        <end position="432"/>
    </location>
</feature>
<dbReference type="AlphaFoldDB" id="A0A8X6F6C3"/>
<name>A0A8X6F6C3_TRICU</name>
<dbReference type="SMART" id="SM00181">
    <property type="entry name" value="EGF"/>
    <property type="match status" value="8"/>
</dbReference>
<sequence>MHMAGNVILFVITLVCIASSFAEQVENFQPHNETEFDFHNKTECDCGYNARSCIFDLNGVKHCVCDDEYTVYNGTCVECNCGNHTKSCEIDHQQGTKRCECKDGYVLRQGECVECDCGMKAFSCFYDWRDVKTCVCQSGYIERNGTCIKSCAGSECPEGQECRPNEEGEYMCQCKPNFGGKDCKTNLLCEKLQPMCRDMGAECIIENSEALCRCPWGQIVGIPSGICEDLCNSETCFHGRCEFLTNSKVERNYRCICDAGYTGLRCETKIIDNSGELIRFAILVSMNVILFILISAMFCFLCANKKLILQNGLNANVIQTKKQNFEEFDETLNNNIGSELLTKQANEDEPNQLCEKVEPLCRDMGAECIVENWEAFCRCPWGQTVGLPSGICEDVCNSETCVNGECEFLTNSREKPNYICICDAGYTGLRCEHEIVDNLNKSNLACEKLEPMCRDMGAECIIENSEAICRCPWGQTVGLQSGICEDVCNPVTCFHGECEFLTNSREKPNYRCICDAGYTGLRCENKIVDKSNDSDQLYAPGDRLSDCHLEYVKIFVTDPEVFSFRSQQTKN</sequence>
<evidence type="ECO:0000256" key="3">
    <source>
        <dbReference type="SAM" id="SignalP"/>
    </source>
</evidence>
<dbReference type="Gene3D" id="2.10.25.10">
    <property type="entry name" value="Laminin"/>
    <property type="match status" value="3"/>
</dbReference>
<evidence type="ECO:0000256" key="2">
    <source>
        <dbReference type="SAM" id="Phobius"/>
    </source>
</evidence>
<keyword evidence="2" id="KW-1133">Transmembrane helix</keyword>
<keyword evidence="2" id="KW-0472">Membrane</keyword>
<dbReference type="OrthoDB" id="6418528at2759"/>
<organism evidence="5 6">
    <name type="scientific">Trichonephila clavata</name>
    <name type="common">Joro spider</name>
    <name type="synonym">Nephila clavata</name>
    <dbReference type="NCBI Taxonomy" id="2740835"/>
    <lineage>
        <taxon>Eukaryota</taxon>
        <taxon>Metazoa</taxon>
        <taxon>Ecdysozoa</taxon>
        <taxon>Arthropoda</taxon>
        <taxon>Chelicerata</taxon>
        <taxon>Arachnida</taxon>
        <taxon>Araneae</taxon>
        <taxon>Araneomorphae</taxon>
        <taxon>Entelegynae</taxon>
        <taxon>Araneoidea</taxon>
        <taxon>Nephilidae</taxon>
        <taxon>Trichonephila</taxon>
    </lineage>
</organism>
<evidence type="ECO:0000259" key="4">
    <source>
        <dbReference type="PROSITE" id="PS50026"/>
    </source>
</evidence>